<proteinExistence type="inferred from homology"/>
<keyword evidence="2" id="KW-0805">Transcription regulation</keyword>
<evidence type="ECO:0000313" key="6">
    <source>
        <dbReference type="EMBL" id="KIG14689.1"/>
    </source>
</evidence>
<dbReference type="InterPro" id="IPR014284">
    <property type="entry name" value="RNA_pol_sigma-70_dom"/>
</dbReference>
<dbReference type="PANTHER" id="PTHR43133">
    <property type="entry name" value="RNA POLYMERASE ECF-TYPE SIGMA FACTO"/>
    <property type="match status" value="1"/>
</dbReference>
<feature type="domain" description="RNA polymerase sigma factor 70 region 4 type 2" evidence="5">
    <location>
        <begin position="102"/>
        <end position="154"/>
    </location>
</feature>
<dbReference type="GO" id="GO:0003677">
    <property type="term" value="F:DNA binding"/>
    <property type="evidence" value="ECO:0007669"/>
    <property type="project" value="InterPro"/>
</dbReference>
<evidence type="ECO:0000256" key="4">
    <source>
        <dbReference type="ARBA" id="ARBA00023163"/>
    </source>
</evidence>
<dbReference type="Gene3D" id="1.10.10.10">
    <property type="entry name" value="Winged helix-like DNA-binding domain superfamily/Winged helix DNA-binding domain"/>
    <property type="match status" value="1"/>
</dbReference>
<dbReference type="InterPro" id="IPR013324">
    <property type="entry name" value="RNA_pol_sigma_r3/r4-like"/>
</dbReference>
<reference evidence="6 7" key="1">
    <citation type="submission" date="2014-12" db="EMBL/GenBank/DDBJ databases">
        <title>Genome assembly of Enhygromyxa salina DSM 15201.</title>
        <authorList>
            <person name="Sharma G."/>
            <person name="Subramanian S."/>
        </authorList>
    </citation>
    <scope>NUCLEOTIDE SEQUENCE [LARGE SCALE GENOMIC DNA]</scope>
    <source>
        <strain evidence="6 7">DSM 15201</strain>
    </source>
</reference>
<organism evidence="6 7">
    <name type="scientific">Enhygromyxa salina</name>
    <dbReference type="NCBI Taxonomy" id="215803"/>
    <lineage>
        <taxon>Bacteria</taxon>
        <taxon>Pseudomonadati</taxon>
        <taxon>Myxococcota</taxon>
        <taxon>Polyangia</taxon>
        <taxon>Nannocystales</taxon>
        <taxon>Nannocystaceae</taxon>
        <taxon>Enhygromyxa</taxon>
    </lineage>
</organism>
<dbReference type="CDD" id="cd06171">
    <property type="entry name" value="Sigma70_r4"/>
    <property type="match status" value="1"/>
</dbReference>
<dbReference type="Proteomes" id="UP000031599">
    <property type="component" value="Unassembled WGS sequence"/>
</dbReference>
<evidence type="ECO:0000256" key="3">
    <source>
        <dbReference type="ARBA" id="ARBA00023082"/>
    </source>
</evidence>
<accession>A0A0C1ZAL7</accession>
<evidence type="ECO:0000256" key="2">
    <source>
        <dbReference type="ARBA" id="ARBA00023015"/>
    </source>
</evidence>
<evidence type="ECO:0000313" key="7">
    <source>
        <dbReference type="Proteomes" id="UP000031599"/>
    </source>
</evidence>
<keyword evidence="3" id="KW-0731">Sigma factor</keyword>
<evidence type="ECO:0000259" key="5">
    <source>
        <dbReference type="Pfam" id="PF08281"/>
    </source>
</evidence>
<comment type="similarity">
    <text evidence="1">Belongs to the sigma-70 factor family. ECF subfamily.</text>
</comment>
<dbReference type="NCBIfam" id="TIGR02937">
    <property type="entry name" value="sigma70-ECF"/>
    <property type="match status" value="1"/>
</dbReference>
<dbReference type="InterPro" id="IPR013249">
    <property type="entry name" value="RNA_pol_sigma70_r4_t2"/>
</dbReference>
<gene>
    <name evidence="6" type="ORF">DB30_06415</name>
</gene>
<dbReference type="InterPro" id="IPR013325">
    <property type="entry name" value="RNA_pol_sigma_r2"/>
</dbReference>
<dbReference type="InterPro" id="IPR036388">
    <property type="entry name" value="WH-like_DNA-bd_sf"/>
</dbReference>
<name>A0A0C1ZAL7_9BACT</name>
<evidence type="ECO:0000256" key="1">
    <source>
        <dbReference type="ARBA" id="ARBA00010641"/>
    </source>
</evidence>
<dbReference type="SUPFAM" id="SSF88659">
    <property type="entry name" value="Sigma3 and sigma4 domains of RNA polymerase sigma factors"/>
    <property type="match status" value="1"/>
</dbReference>
<protein>
    <submittedName>
        <fullName evidence="6">RNA polymerase sigma-70 factor</fullName>
    </submittedName>
</protein>
<dbReference type="AlphaFoldDB" id="A0A0C1ZAL7"/>
<dbReference type="GO" id="GO:0016987">
    <property type="term" value="F:sigma factor activity"/>
    <property type="evidence" value="ECO:0007669"/>
    <property type="project" value="UniProtKB-KW"/>
</dbReference>
<dbReference type="SUPFAM" id="SSF88946">
    <property type="entry name" value="Sigma2 domain of RNA polymerase sigma factors"/>
    <property type="match status" value="1"/>
</dbReference>
<dbReference type="EMBL" id="JMCC02000067">
    <property type="protein sequence ID" value="KIG14689.1"/>
    <property type="molecule type" value="Genomic_DNA"/>
</dbReference>
<comment type="caution">
    <text evidence="6">The sequence shown here is derived from an EMBL/GenBank/DDBJ whole genome shotgun (WGS) entry which is preliminary data.</text>
</comment>
<sequence>MSTTDRAALTSTVNEHYPRVKRYFRSRVPEPDCYDQANEAIRVFLAADPTKIENPKAYLMGIAHKLLLKYIDRRRPSVGFDSELHSIAEFRTSISVQAVRRNRLVSALASLPVNHEDAFELHYAEGLTIDEVAKTMGKSPATVKRYMASAKQALAEKLGVPSERLSDVETRQLVEAYRSS</sequence>
<dbReference type="Gene3D" id="1.10.1740.10">
    <property type="match status" value="1"/>
</dbReference>
<dbReference type="Pfam" id="PF08281">
    <property type="entry name" value="Sigma70_r4_2"/>
    <property type="match status" value="1"/>
</dbReference>
<dbReference type="PANTHER" id="PTHR43133:SF63">
    <property type="entry name" value="RNA POLYMERASE SIGMA FACTOR FECI-RELATED"/>
    <property type="match status" value="1"/>
</dbReference>
<keyword evidence="4" id="KW-0804">Transcription</keyword>
<dbReference type="InterPro" id="IPR039425">
    <property type="entry name" value="RNA_pol_sigma-70-like"/>
</dbReference>
<dbReference type="GO" id="GO:0006352">
    <property type="term" value="P:DNA-templated transcription initiation"/>
    <property type="evidence" value="ECO:0007669"/>
    <property type="project" value="InterPro"/>
</dbReference>